<name>A0ABR1K8Z5_9PEZI</name>
<comment type="caution">
    <text evidence="1">The sequence shown here is derived from an EMBL/GenBank/DDBJ whole genome shotgun (WGS) entry which is preliminary data.</text>
</comment>
<dbReference type="Proteomes" id="UP001363622">
    <property type="component" value="Unassembled WGS sequence"/>
</dbReference>
<accession>A0ABR1K8Z5</accession>
<evidence type="ECO:0000313" key="1">
    <source>
        <dbReference type="EMBL" id="KAK7510150.1"/>
    </source>
</evidence>
<proteinExistence type="predicted"/>
<reference evidence="1 2" key="1">
    <citation type="submission" date="2024-04" db="EMBL/GenBank/DDBJ databases">
        <title>Phyllosticta paracitricarpa is synonymous to the EU quarantine fungus P. citricarpa based on phylogenomic analyses.</title>
        <authorList>
            <consortium name="Lawrence Berkeley National Laboratory"/>
            <person name="Van Ingen-Buijs V.A."/>
            <person name="Van Westerhoven A.C."/>
            <person name="Haridas S."/>
            <person name="Skiadas P."/>
            <person name="Martin F."/>
            <person name="Groenewald J.Z."/>
            <person name="Crous P.W."/>
            <person name="Seidl M.F."/>
        </authorList>
    </citation>
    <scope>NUCLEOTIDE SEQUENCE [LARGE SCALE GENOMIC DNA]</scope>
    <source>
        <strain evidence="1 2">CBS 123371</strain>
    </source>
</reference>
<protein>
    <submittedName>
        <fullName evidence="1">Uncharacterized protein</fullName>
    </submittedName>
</protein>
<evidence type="ECO:0000313" key="2">
    <source>
        <dbReference type="Proteomes" id="UP001363622"/>
    </source>
</evidence>
<gene>
    <name evidence="1" type="ORF">IWZ03DRAFT_389094</name>
</gene>
<sequence>MIGMMLAAQVAVTPTSTNRILAVTPKSRTTTSKSSKITTGSEDCIEQFVCIDYINTCGMRYGGCHDICKPTSYTDPGCPKTKRPCFRPGACI</sequence>
<dbReference type="EMBL" id="JBBPHU010000015">
    <property type="protein sequence ID" value="KAK7510150.1"/>
    <property type="molecule type" value="Genomic_DNA"/>
</dbReference>
<keyword evidence="2" id="KW-1185">Reference proteome</keyword>
<organism evidence="1 2">
    <name type="scientific">Phyllosticta citriasiana</name>
    <dbReference type="NCBI Taxonomy" id="595635"/>
    <lineage>
        <taxon>Eukaryota</taxon>
        <taxon>Fungi</taxon>
        <taxon>Dikarya</taxon>
        <taxon>Ascomycota</taxon>
        <taxon>Pezizomycotina</taxon>
        <taxon>Dothideomycetes</taxon>
        <taxon>Dothideomycetes incertae sedis</taxon>
        <taxon>Botryosphaeriales</taxon>
        <taxon>Phyllostictaceae</taxon>
        <taxon>Phyllosticta</taxon>
    </lineage>
</organism>